<dbReference type="InterPro" id="IPR004929">
    <property type="entry name" value="I-spanin"/>
</dbReference>
<keyword evidence="1" id="KW-0175">Coiled coil</keyword>
<comment type="caution">
    <text evidence="2">The sequence shown here is derived from an EMBL/GenBank/DDBJ whole genome shotgun (WGS) entry which is preliminary data.</text>
</comment>
<protein>
    <recommendedName>
        <fullName evidence="4">Endopeptidase</fullName>
    </recommendedName>
</protein>
<organism evidence="2 3">
    <name type="scientific">Luteibacter anthropi</name>
    <dbReference type="NCBI Taxonomy" id="564369"/>
    <lineage>
        <taxon>Bacteria</taxon>
        <taxon>Pseudomonadati</taxon>
        <taxon>Pseudomonadota</taxon>
        <taxon>Gammaproteobacteria</taxon>
        <taxon>Lysobacterales</taxon>
        <taxon>Rhodanobacteraceae</taxon>
        <taxon>Luteibacter</taxon>
    </lineage>
</organism>
<gene>
    <name evidence="2" type="ORF">HBF25_08535</name>
</gene>
<dbReference type="EMBL" id="JAARLZ010000004">
    <property type="protein sequence ID" value="NII06430.1"/>
    <property type="molecule type" value="Genomic_DNA"/>
</dbReference>
<dbReference type="GO" id="GO:0044659">
    <property type="term" value="P:viral release from host cell by cytolysis"/>
    <property type="evidence" value="ECO:0007669"/>
    <property type="project" value="InterPro"/>
</dbReference>
<evidence type="ECO:0000256" key="1">
    <source>
        <dbReference type="SAM" id="Coils"/>
    </source>
</evidence>
<dbReference type="RefSeq" id="WP_166947447.1">
    <property type="nucleotide sequence ID" value="NZ_JAARLZ010000004.1"/>
</dbReference>
<evidence type="ECO:0008006" key="4">
    <source>
        <dbReference type="Google" id="ProtNLM"/>
    </source>
</evidence>
<reference evidence="2 3" key="1">
    <citation type="submission" date="2020-03" db="EMBL/GenBank/DDBJ databases">
        <authorList>
            <person name="Lai Q."/>
        </authorList>
    </citation>
    <scope>NUCLEOTIDE SEQUENCE [LARGE SCALE GENOMIC DNA]</scope>
    <source>
        <strain evidence="2 3">CCUG 25036</strain>
    </source>
</reference>
<dbReference type="Proteomes" id="UP000490980">
    <property type="component" value="Unassembled WGS sequence"/>
</dbReference>
<name>A0A7X5U9R3_9GAMM</name>
<proteinExistence type="predicted"/>
<evidence type="ECO:0000313" key="2">
    <source>
        <dbReference type="EMBL" id="NII06430.1"/>
    </source>
</evidence>
<feature type="coiled-coil region" evidence="1">
    <location>
        <begin position="35"/>
        <end position="88"/>
    </location>
</feature>
<dbReference type="Pfam" id="PF03245">
    <property type="entry name" value="Phage_lysis"/>
    <property type="match status" value="1"/>
</dbReference>
<keyword evidence="3" id="KW-1185">Reference proteome</keyword>
<accession>A0A7X5U9R3</accession>
<evidence type="ECO:0000313" key="3">
    <source>
        <dbReference type="Proteomes" id="UP000490980"/>
    </source>
</evidence>
<dbReference type="AlphaFoldDB" id="A0A7X5U9R3"/>
<sequence>MTSVRIAGTAGFLLCIALAYTAGHRIESLRADAQLAAFQKRAAEERDVANQAQLQRERNQAAAFDQVAAHYEEERQHAKTEADRVIADLRAGTLRLRDRWATQMLAGKALAATRAARTDAGTADRAQSAGRIVRAAVECDAQVRGLQSILTKERE</sequence>